<accession>A0ABR6CRW7</accession>
<dbReference type="SUPFAM" id="SSF54403">
    <property type="entry name" value="Cystatin/monellin"/>
    <property type="match status" value="2"/>
</dbReference>
<dbReference type="InterPro" id="IPR046350">
    <property type="entry name" value="Cystatin_sf"/>
</dbReference>
<protein>
    <submittedName>
        <fullName evidence="2">Uncharacterized protein YpmB</fullName>
    </submittedName>
</protein>
<feature type="domain" description="Cell wall elongation regulator TseB-like" evidence="1">
    <location>
        <begin position="37"/>
        <end position="80"/>
    </location>
</feature>
<dbReference type="Gene3D" id="3.10.450.40">
    <property type="match status" value="2"/>
</dbReference>
<dbReference type="EMBL" id="JACJHX010000009">
    <property type="protein sequence ID" value="MBA9027779.1"/>
    <property type="molecule type" value="Genomic_DNA"/>
</dbReference>
<dbReference type="Pfam" id="PF17881">
    <property type="entry name" value="TseB"/>
    <property type="match status" value="1"/>
</dbReference>
<organism evidence="2 3">
    <name type="scientific">Peribacillus huizhouensis</name>
    <dbReference type="NCBI Taxonomy" id="1501239"/>
    <lineage>
        <taxon>Bacteria</taxon>
        <taxon>Bacillati</taxon>
        <taxon>Bacillota</taxon>
        <taxon>Bacilli</taxon>
        <taxon>Bacillales</taxon>
        <taxon>Bacillaceae</taxon>
        <taxon>Peribacillus</taxon>
    </lineage>
</organism>
<dbReference type="Proteomes" id="UP000626697">
    <property type="component" value="Unassembled WGS sequence"/>
</dbReference>
<sequence length="158" mass="18190">MKKWLIITSVFVLCFIVLVAGAYIKAMSPRQDASDIAFAKAKQERDLVTLDEFYLYHGLESYSVVVGKNVAGEKLVVWIPENKDLDIVTAQYKNGKTKKEIIQIAKEHLKSHEIISVKLGMENNVPLWEVTSLDATKHYNYEYYEFKSGEMIDYYRGI</sequence>
<reference evidence="2 3" key="1">
    <citation type="submission" date="2020-08" db="EMBL/GenBank/DDBJ databases">
        <title>Genomic Encyclopedia of Type Strains, Phase IV (KMG-IV): sequencing the most valuable type-strain genomes for metagenomic binning, comparative biology and taxonomic classification.</title>
        <authorList>
            <person name="Goeker M."/>
        </authorList>
    </citation>
    <scope>NUCLEOTIDE SEQUENCE [LARGE SCALE GENOMIC DNA]</scope>
    <source>
        <strain evidence="2 3">DSM 105481</strain>
    </source>
</reference>
<keyword evidence="3" id="KW-1185">Reference proteome</keyword>
<gene>
    <name evidence="2" type="ORF">HNP81_003070</name>
</gene>
<dbReference type="InterPro" id="IPR041401">
    <property type="entry name" value="TseB-like_dom"/>
</dbReference>
<evidence type="ECO:0000259" key="1">
    <source>
        <dbReference type="Pfam" id="PF17881"/>
    </source>
</evidence>
<proteinExistence type="predicted"/>
<evidence type="ECO:0000313" key="2">
    <source>
        <dbReference type="EMBL" id="MBA9027779.1"/>
    </source>
</evidence>
<name>A0ABR6CRW7_9BACI</name>
<comment type="caution">
    <text evidence="2">The sequence shown here is derived from an EMBL/GenBank/DDBJ whole genome shotgun (WGS) entry which is preliminary data.</text>
</comment>
<evidence type="ECO:0000313" key="3">
    <source>
        <dbReference type="Proteomes" id="UP000626697"/>
    </source>
</evidence>
<dbReference type="RefSeq" id="WP_028391524.1">
    <property type="nucleotide sequence ID" value="NZ_JACJHX010000009.1"/>
</dbReference>